<dbReference type="SUPFAM" id="SSF51395">
    <property type="entry name" value="FMN-linked oxidoreductases"/>
    <property type="match status" value="1"/>
</dbReference>
<evidence type="ECO:0000313" key="7">
    <source>
        <dbReference type="EMBL" id="CUI16919.1"/>
    </source>
</evidence>
<dbReference type="InterPro" id="IPR013785">
    <property type="entry name" value="Aldolase_TIM"/>
</dbReference>
<dbReference type="FunCoup" id="A0A0U5JCQ5">
    <property type="interactions" value="240"/>
</dbReference>
<dbReference type="InterPro" id="IPR044152">
    <property type="entry name" value="YqjM-like"/>
</dbReference>
<keyword evidence="3" id="KW-0288">FMN</keyword>
<evidence type="ECO:0000256" key="5">
    <source>
        <dbReference type="ARBA" id="ARBA00023002"/>
    </source>
</evidence>
<dbReference type="GO" id="GO:0010181">
    <property type="term" value="F:FMN binding"/>
    <property type="evidence" value="ECO:0007669"/>
    <property type="project" value="InterPro"/>
</dbReference>
<feature type="domain" description="NADH:flavin oxidoreductase/NADH oxidase N-terminal" evidence="6">
    <location>
        <begin position="30"/>
        <end position="366"/>
    </location>
</feature>
<keyword evidence="5" id="KW-0560">Oxidoreductase</keyword>
<name>A0A0U5JCQ5_9BACT</name>
<keyword evidence="4" id="KW-0521">NADP</keyword>
<evidence type="ECO:0000256" key="3">
    <source>
        <dbReference type="ARBA" id="ARBA00022643"/>
    </source>
</evidence>
<reference evidence="8" key="1">
    <citation type="submission" date="2015-09" db="EMBL/GenBank/DDBJ databases">
        <authorList>
            <person name="Bertelli C."/>
        </authorList>
    </citation>
    <scope>NUCLEOTIDE SEQUENCE [LARGE SCALE GENOMIC DNA]</scope>
    <source>
        <strain evidence="8">KNic</strain>
    </source>
</reference>
<keyword evidence="8" id="KW-1185">Reference proteome</keyword>
<dbReference type="PANTHER" id="PTHR43303:SF4">
    <property type="entry name" value="NADPH DEHYDROGENASE C23G7.10C-RELATED"/>
    <property type="match status" value="1"/>
</dbReference>
<dbReference type="AlphaFoldDB" id="A0A0U5JCQ5"/>
<accession>A0A0U5JCQ5</accession>
<dbReference type="EMBL" id="LN879502">
    <property type="protein sequence ID" value="CUI16919.1"/>
    <property type="molecule type" value="Genomic_DNA"/>
</dbReference>
<evidence type="ECO:0000256" key="2">
    <source>
        <dbReference type="ARBA" id="ARBA00022630"/>
    </source>
</evidence>
<gene>
    <name evidence="7" type="ORF">PNK_1302</name>
</gene>
<dbReference type="Gene3D" id="3.20.20.70">
    <property type="entry name" value="Aldolase class I"/>
    <property type="match status" value="1"/>
</dbReference>
<dbReference type="InParanoid" id="A0A0U5JCQ5"/>
<evidence type="ECO:0000256" key="1">
    <source>
        <dbReference type="ARBA" id="ARBA00001917"/>
    </source>
</evidence>
<dbReference type="STRING" id="389348.PNK_1302"/>
<dbReference type="InterPro" id="IPR001155">
    <property type="entry name" value="OxRdtase_FMN_N"/>
</dbReference>
<dbReference type="GO" id="GO:0050661">
    <property type="term" value="F:NADP binding"/>
    <property type="evidence" value="ECO:0007669"/>
    <property type="project" value="InterPro"/>
</dbReference>
<dbReference type="PATRIC" id="fig|389348.3.peg.1456"/>
<dbReference type="RefSeq" id="WP_059061067.1">
    <property type="nucleotide sequence ID" value="NZ_LN879502.1"/>
</dbReference>
<evidence type="ECO:0000256" key="4">
    <source>
        <dbReference type="ARBA" id="ARBA00022857"/>
    </source>
</evidence>
<proteinExistence type="predicted"/>
<comment type="cofactor">
    <cofactor evidence="1">
        <name>FMN</name>
        <dbReference type="ChEBI" id="CHEBI:58210"/>
    </cofactor>
</comment>
<keyword evidence="2" id="KW-0285">Flavoprotein</keyword>
<dbReference type="Pfam" id="PF00724">
    <property type="entry name" value="Oxidored_FMN"/>
    <property type="match status" value="1"/>
</dbReference>
<sequence>MNPYFDKEPRHHAGCQSEVDHDRSFPDFDLLSPLSIRGVKLKNRIAVSPMCQYSSENGFADDWHLVHLGSRAVGGAALVFTEATAVTAQGRISPGDLGIWDDKQIEPLARIAAFIDRMGSIPGIQLAHAGRKGSCAVPWLGGHGLLPTEGGWPIVAPSAVAFSENNPLPKELDKQGITEIKEAFKRSVHRSLKAGFQIIEIHSAHGYLLHEFLSPLSNHRTDEYGGGLQNRIRLLCEVVEDTRSIIPPSMPLFVRISATDWEEGGWDLEQSVTLAKSLSSLGVDLIDTSTGGLVPHAKIPVGPNYQVPFAAQIREEAKILTGAVGLITDPHQANDVITSGEADLVFLAREFLREPYWALKAEYALNQAPSWPTPYGYAVRRRK</sequence>
<protein>
    <submittedName>
        <fullName evidence="7">NADH:flavin oxidoreductases, Old Yellow Enzyme family protein</fullName>
    </submittedName>
</protein>
<dbReference type="GO" id="GO:0003959">
    <property type="term" value="F:NADPH dehydrogenase activity"/>
    <property type="evidence" value="ECO:0007669"/>
    <property type="project" value="InterPro"/>
</dbReference>
<dbReference type="KEGG" id="pnl:PNK_1302"/>
<dbReference type="CDD" id="cd02932">
    <property type="entry name" value="OYE_YqiM_FMN"/>
    <property type="match status" value="1"/>
</dbReference>
<organism evidence="7 8">
    <name type="scientific">Candidatus Protochlamydia naegleriophila</name>
    <dbReference type="NCBI Taxonomy" id="389348"/>
    <lineage>
        <taxon>Bacteria</taxon>
        <taxon>Pseudomonadati</taxon>
        <taxon>Chlamydiota</taxon>
        <taxon>Chlamydiia</taxon>
        <taxon>Parachlamydiales</taxon>
        <taxon>Parachlamydiaceae</taxon>
        <taxon>Candidatus Protochlamydia</taxon>
    </lineage>
</organism>
<evidence type="ECO:0000313" key="8">
    <source>
        <dbReference type="Proteomes" id="UP000069902"/>
    </source>
</evidence>
<dbReference type="PANTHER" id="PTHR43303">
    <property type="entry name" value="NADPH DEHYDROGENASE C23G7.10C-RELATED"/>
    <property type="match status" value="1"/>
</dbReference>
<evidence type="ECO:0000259" key="6">
    <source>
        <dbReference type="Pfam" id="PF00724"/>
    </source>
</evidence>
<dbReference type="Proteomes" id="UP000069902">
    <property type="component" value="Chromosome cPNK"/>
</dbReference>